<evidence type="ECO:0000313" key="4">
    <source>
        <dbReference type="Proteomes" id="UP001595937"/>
    </source>
</evidence>
<evidence type="ECO:0000256" key="1">
    <source>
        <dbReference type="SAM" id="MobiDB-lite"/>
    </source>
</evidence>
<gene>
    <name evidence="3" type="ORF">ACFPK8_14520</name>
</gene>
<dbReference type="RefSeq" id="WP_343924513.1">
    <property type="nucleotide sequence ID" value="NZ_BAAAIR010000040.1"/>
</dbReference>
<feature type="domain" description="DUF222" evidence="2">
    <location>
        <begin position="59"/>
        <end position="259"/>
    </location>
</feature>
<dbReference type="GeneID" id="303297712"/>
<dbReference type="Pfam" id="PF02720">
    <property type="entry name" value="DUF222"/>
    <property type="match status" value="1"/>
</dbReference>
<feature type="compositionally biased region" description="Polar residues" evidence="1">
    <location>
        <begin position="454"/>
        <end position="476"/>
    </location>
</feature>
<accession>A0ABW0FKQ6</accession>
<dbReference type="Proteomes" id="UP001595937">
    <property type="component" value="Unassembled WGS sequence"/>
</dbReference>
<evidence type="ECO:0000313" key="3">
    <source>
        <dbReference type="EMBL" id="MFC5298724.1"/>
    </source>
</evidence>
<name>A0ABW0FKQ6_9MICO</name>
<keyword evidence="4" id="KW-1185">Reference proteome</keyword>
<feature type="region of interest" description="Disordered" evidence="1">
    <location>
        <begin position="449"/>
        <end position="476"/>
    </location>
</feature>
<dbReference type="InterPro" id="IPR003870">
    <property type="entry name" value="DUF222"/>
</dbReference>
<protein>
    <submittedName>
        <fullName evidence="3">DUF222 domain-containing protein</fullName>
    </submittedName>
</protein>
<proteinExistence type="predicted"/>
<organism evidence="3 4">
    <name type="scientific">Brachybacterium tyrofermentans</name>
    <dbReference type="NCBI Taxonomy" id="47848"/>
    <lineage>
        <taxon>Bacteria</taxon>
        <taxon>Bacillati</taxon>
        <taxon>Actinomycetota</taxon>
        <taxon>Actinomycetes</taxon>
        <taxon>Micrococcales</taxon>
        <taxon>Dermabacteraceae</taxon>
        <taxon>Brachybacterium</taxon>
    </lineage>
</organism>
<reference evidence="4" key="1">
    <citation type="journal article" date="2019" name="Int. J. Syst. Evol. Microbiol.">
        <title>The Global Catalogue of Microorganisms (GCM) 10K type strain sequencing project: providing services to taxonomists for standard genome sequencing and annotation.</title>
        <authorList>
            <consortium name="The Broad Institute Genomics Platform"/>
            <consortium name="The Broad Institute Genome Sequencing Center for Infectious Disease"/>
            <person name="Wu L."/>
            <person name="Ma J."/>
        </authorList>
    </citation>
    <scope>NUCLEOTIDE SEQUENCE [LARGE SCALE GENOMIC DNA]</scope>
    <source>
        <strain evidence="4">CGMCC 1.16455</strain>
    </source>
</reference>
<comment type="caution">
    <text evidence="3">The sequence shown here is derived from an EMBL/GenBank/DDBJ whole genome shotgun (WGS) entry which is preliminary data.</text>
</comment>
<evidence type="ECO:0000259" key="2">
    <source>
        <dbReference type="Pfam" id="PF02720"/>
    </source>
</evidence>
<dbReference type="EMBL" id="JBHSLN010000080">
    <property type="protein sequence ID" value="MFC5298724.1"/>
    <property type="molecule type" value="Genomic_DNA"/>
</dbReference>
<sequence>MNSTPAPASVLRLGEVDLSSVLSGLVHAGGDGSGSIERLSTQATLSLLDGLREVSTAIAAVQARALVHLESAVKDECLAKEMAPRVALKTARAEAAFALHAAPAVTGQTMSSSRRLVQSMPGMLRALAHGRLSPEAAHRVGRVVGPAAPELRSQVDQVLTEHLPYLEGCGVQQWGDEAEKVMHALDPQGAAARHTHAVQSRNVSVRRAENGMSVVTARLTALDGARIRKSLALEAERARAHGDRRGHQQIMADMFADTLLSRGEGMDPGTMEIGVIITDRSLLVPEHADPAVIEGLGTVPYEHVRDEMRRAMASADDDPELRLALRNLYTDPEDGQLVAIESRARAFPPALARFLSWSHLTCRAPYCDAPIRQNDHITPYAAGGATSVDNGNGLCGIDTQKEEAGMRAAVIHDDTGRRRTVEWTTRYGQKARRSGINFDPVGTALRRRHRRLSATEQTTPEQSTSMSPTANPPEQQTGWVMHTLGELEPTREGGPTPPDSHASLHRAICQLVPAGILIRKPPSHPGQRLLCAHSDYVFDATRITSRLKAKGEVRGEARGEEK</sequence>